<dbReference type="Gene3D" id="3.80.10.10">
    <property type="entry name" value="Ribonuclease Inhibitor"/>
    <property type="match status" value="2"/>
</dbReference>
<dbReference type="PANTHER" id="PTHR13318">
    <property type="entry name" value="PARTNER OF PAIRED, ISOFORM B-RELATED"/>
    <property type="match status" value="1"/>
</dbReference>
<organism evidence="1 2">
    <name type="scientific">Somion occarium</name>
    <dbReference type="NCBI Taxonomy" id="3059160"/>
    <lineage>
        <taxon>Eukaryota</taxon>
        <taxon>Fungi</taxon>
        <taxon>Dikarya</taxon>
        <taxon>Basidiomycota</taxon>
        <taxon>Agaricomycotina</taxon>
        <taxon>Agaricomycetes</taxon>
        <taxon>Polyporales</taxon>
        <taxon>Cerrenaceae</taxon>
        <taxon>Somion</taxon>
    </lineage>
</organism>
<dbReference type="InterPro" id="IPR032675">
    <property type="entry name" value="LRR_dom_sf"/>
</dbReference>
<reference evidence="2" key="1">
    <citation type="submission" date="2024-04" db="EMBL/GenBank/DDBJ databases">
        <authorList>
            <person name="Shaw F."/>
            <person name="Minotto A."/>
        </authorList>
    </citation>
    <scope>NUCLEOTIDE SEQUENCE [LARGE SCALE GENOMIC DNA]</scope>
</reference>
<protein>
    <recommendedName>
        <fullName evidence="3">RNI-like protein</fullName>
    </recommendedName>
</protein>
<dbReference type="SMART" id="SM00367">
    <property type="entry name" value="LRR_CC"/>
    <property type="match status" value="10"/>
</dbReference>
<proteinExistence type="predicted"/>
<dbReference type="SUPFAM" id="SSF52047">
    <property type="entry name" value="RNI-like"/>
    <property type="match status" value="1"/>
</dbReference>
<keyword evidence="2" id="KW-1185">Reference proteome</keyword>
<dbReference type="InterPro" id="IPR006553">
    <property type="entry name" value="Leu-rich_rpt_Cys-con_subtyp"/>
</dbReference>
<dbReference type="Proteomes" id="UP001497453">
    <property type="component" value="Chromosome 2"/>
</dbReference>
<dbReference type="EMBL" id="OZ037945">
    <property type="protein sequence ID" value="CAL1700188.1"/>
    <property type="molecule type" value="Genomic_DNA"/>
</dbReference>
<dbReference type="InterPro" id="IPR001611">
    <property type="entry name" value="Leu-rich_rpt"/>
</dbReference>
<evidence type="ECO:0000313" key="2">
    <source>
        <dbReference type="Proteomes" id="UP001497453"/>
    </source>
</evidence>
<gene>
    <name evidence="1" type="ORF">GFSPODELE1_LOCUS3029</name>
</gene>
<name>A0ABP1CWZ3_9APHY</name>
<accession>A0ABP1CWZ3</accession>
<sequence>MKFTNLLPRTSETCLLIEHLEILPNRKHGITDDDLASVLPNCPNIETAILTGVPDLTDRTVIILVRAANNLKELDVSGCQQVSNVTIFELASQATALESIKLNNVPSITDPSISALTLSLAHLSVLELCNSPFLTASSARDIWTFARKLKKLRLARCSQLTDKGFPSVSSSHGEVDTGIRSAKAAKAKTNVFQEDIIPNSSSSDYFHLSEVHPRPTSWLDILPPLSLPPHHILRDLRHLDLSYCYKLTDNAIAGAVAHAPKIQYLNLTGCVEMTDKSLESISKLGQSLDVVSLGHVESVTDKGVVTFARACPRLKSIDLSFCSNLTDMSVLEIGTLTHLRRLSLVGLHALTDNALLFLAEHTPTLMRLHVSQCNQLSLEAVHTLISRLTNLEHLSASGLPSLRRLGVKRFSESAPSGYDRRLQGPYRVFIGGKILELRLFLDKELRRRREAERRNIIFTPRSDDSEDLY</sequence>
<evidence type="ECO:0000313" key="1">
    <source>
        <dbReference type="EMBL" id="CAL1700188.1"/>
    </source>
</evidence>
<dbReference type="Pfam" id="PF13516">
    <property type="entry name" value="LRR_6"/>
    <property type="match status" value="1"/>
</dbReference>
<evidence type="ECO:0008006" key="3">
    <source>
        <dbReference type="Google" id="ProtNLM"/>
    </source>
</evidence>